<evidence type="ECO:0000256" key="1">
    <source>
        <dbReference type="SAM" id="MobiDB-lite"/>
    </source>
</evidence>
<proteinExistence type="predicted"/>
<gene>
    <name evidence="2" type="ORF">GCM10009799_35990</name>
</gene>
<protein>
    <submittedName>
        <fullName evidence="2">Uncharacterized protein</fullName>
    </submittedName>
</protein>
<keyword evidence="3" id="KW-1185">Reference proteome</keyword>
<reference evidence="2 3" key="1">
    <citation type="journal article" date="2019" name="Int. J. Syst. Evol. Microbiol.">
        <title>The Global Catalogue of Microorganisms (GCM) 10K type strain sequencing project: providing services to taxonomists for standard genome sequencing and annotation.</title>
        <authorList>
            <consortium name="The Broad Institute Genomics Platform"/>
            <consortium name="The Broad Institute Genome Sequencing Center for Infectious Disease"/>
            <person name="Wu L."/>
            <person name="Ma J."/>
        </authorList>
    </citation>
    <scope>NUCLEOTIDE SEQUENCE [LARGE SCALE GENOMIC DNA]</scope>
    <source>
        <strain evidence="2 3">JCM 15313</strain>
    </source>
</reference>
<feature type="region of interest" description="Disordered" evidence="1">
    <location>
        <begin position="1"/>
        <end position="34"/>
    </location>
</feature>
<organism evidence="2 3">
    <name type="scientific">Nocardiopsis rhodophaea</name>
    <dbReference type="NCBI Taxonomy" id="280238"/>
    <lineage>
        <taxon>Bacteria</taxon>
        <taxon>Bacillati</taxon>
        <taxon>Actinomycetota</taxon>
        <taxon>Actinomycetes</taxon>
        <taxon>Streptosporangiales</taxon>
        <taxon>Nocardiopsidaceae</taxon>
        <taxon>Nocardiopsis</taxon>
    </lineage>
</organism>
<name>A0ABN2TDN1_9ACTN</name>
<accession>A0ABN2TDN1</accession>
<evidence type="ECO:0000313" key="2">
    <source>
        <dbReference type="EMBL" id="GAA2005351.1"/>
    </source>
</evidence>
<dbReference type="EMBL" id="BAAAPC010000015">
    <property type="protein sequence ID" value="GAA2005351.1"/>
    <property type="molecule type" value="Genomic_DNA"/>
</dbReference>
<comment type="caution">
    <text evidence="2">The sequence shown here is derived from an EMBL/GenBank/DDBJ whole genome shotgun (WGS) entry which is preliminary data.</text>
</comment>
<sequence>MAMKADPSELRAAAVATMATSPRRAQRPEHPERPVLRADLIDRVITQARSPLDGLFHLTRTVRTCRR</sequence>
<dbReference type="Proteomes" id="UP001501585">
    <property type="component" value="Unassembled WGS sequence"/>
</dbReference>
<evidence type="ECO:0000313" key="3">
    <source>
        <dbReference type="Proteomes" id="UP001501585"/>
    </source>
</evidence>